<dbReference type="PROSITE" id="PS00022">
    <property type="entry name" value="EGF_1"/>
    <property type="match status" value="1"/>
</dbReference>
<keyword evidence="5" id="KW-0325">Glycoprotein</keyword>
<dbReference type="CDD" id="cd01099">
    <property type="entry name" value="PAN_AP_HGF"/>
    <property type="match status" value="1"/>
</dbReference>
<keyword evidence="3" id="KW-0106">Calcium</keyword>
<keyword evidence="11" id="KW-1185">Reference proteome</keyword>
<feature type="domain" description="Pentraxin (PTX)" evidence="9">
    <location>
        <begin position="321"/>
        <end position="529"/>
    </location>
</feature>
<evidence type="ECO:0000256" key="2">
    <source>
        <dbReference type="ARBA" id="ARBA00022723"/>
    </source>
</evidence>
<dbReference type="InterPro" id="IPR051360">
    <property type="entry name" value="Neuronal_Pentraxin_Related"/>
</dbReference>
<keyword evidence="4 6" id="KW-1015">Disulfide bond</keyword>
<reference evidence="10 11" key="1">
    <citation type="submission" date="2022-05" db="EMBL/GenBank/DDBJ databases">
        <authorList>
            <consortium name="Genoscope - CEA"/>
            <person name="William W."/>
        </authorList>
    </citation>
    <scope>NUCLEOTIDE SEQUENCE [LARGE SCALE GENOMIC DNA]</scope>
</reference>
<feature type="domain" description="Pentraxin (PTX)" evidence="9">
    <location>
        <begin position="117"/>
        <end position="315"/>
    </location>
</feature>
<gene>
    <name evidence="10" type="ORF">PEVE_00041434</name>
</gene>
<evidence type="ECO:0000259" key="7">
    <source>
        <dbReference type="PROSITE" id="PS50026"/>
    </source>
</evidence>
<dbReference type="InterPro" id="IPR000742">
    <property type="entry name" value="EGF"/>
</dbReference>
<comment type="cofactor">
    <cofactor evidence="1">
        <name>Ca(2+)</name>
        <dbReference type="ChEBI" id="CHEBI:29108"/>
    </cofactor>
</comment>
<keyword evidence="6" id="KW-0245">EGF-like domain</keyword>
<evidence type="ECO:0000259" key="8">
    <source>
        <dbReference type="PROSITE" id="PS50948"/>
    </source>
</evidence>
<dbReference type="CDD" id="cd00054">
    <property type="entry name" value="EGF_CA"/>
    <property type="match status" value="1"/>
</dbReference>
<accession>A0ABN8PA79</accession>
<evidence type="ECO:0000313" key="11">
    <source>
        <dbReference type="Proteomes" id="UP001159427"/>
    </source>
</evidence>
<organism evidence="10 11">
    <name type="scientific">Porites evermanni</name>
    <dbReference type="NCBI Taxonomy" id="104178"/>
    <lineage>
        <taxon>Eukaryota</taxon>
        <taxon>Metazoa</taxon>
        <taxon>Cnidaria</taxon>
        <taxon>Anthozoa</taxon>
        <taxon>Hexacorallia</taxon>
        <taxon>Scleractinia</taxon>
        <taxon>Fungiina</taxon>
        <taxon>Poritidae</taxon>
        <taxon>Porites</taxon>
    </lineage>
</organism>
<dbReference type="Pfam" id="PF00354">
    <property type="entry name" value="Pentaxin"/>
    <property type="match status" value="3"/>
</dbReference>
<dbReference type="InterPro" id="IPR030476">
    <property type="entry name" value="Pentaxin_CS"/>
</dbReference>
<dbReference type="PANTHER" id="PTHR19277">
    <property type="entry name" value="PENTRAXIN"/>
    <property type="match status" value="1"/>
</dbReference>
<feature type="domain" description="Apple" evidence="8">
    <location>
        <begin position="1"/>
        <end position="69"/>
    </location>
</feature>
<keyword evidence="2" id="KW-0479">Metal-binding</keyword>
<dbReference type="PROSITE" id="PS51828">
    <property type="entry name" value="PTX_2"/>
    <property type="match status" value="3"/>
</dbReference>
<dbReference type="PROSITE" id="PS00289">
    <property type="entry name" value="PTX_1"/>
    <property type="match status" value="1"/>
</dbReference>
<dbReference type="InterPro" id="IPR003609">
    <property type="entry name" value="Pan_app"/>
</dbReference>
<dbReference type="SUPFAM" id="SSF49899">
    <property type="entry name" value="Concanavalin A-like lectins/glucanases"/>
    <property type="match status" value="3"/>
</dbReference>
<dbReference type="Gene3D" id="2.60.120.200">
    <property type="match status" value="3"/>
</dbReference>
<evidence type="ECO:0000256" key="4">
    <source>
        <dbReference type="ARBA" id="ARBA00023157"/>
    </source>
</evidence>
<dbReference type="InterPro" id="IPR001759">
    <property type="entry name" value="PTX_dom"/>
</dbReference>
<evidence type="ECO:0000256" key="5">
    <source>
        <dbReference type="ARBA" id="ARBA00023180"/>
    </source>
</evidence>
<dbReference type="SMART" id="SM00159">
    <property type="entry name" value="PTX"/>
    <property type="match status" value="3"/>
</dbReference>
<dbReference type="SUPFAM" id="SSF57414">
    <property type="entry name" value="Hairpin loop containing domain-like"/>
    <property type="match status" value="1"/>
</dbReference>
<evidence type="ECO:0000313" key="10">
    <source>
        <dbReference type="EMBL" id="CAH3139611.1"/>
    </source>
</evidence>
<feature type="domain" description="Pentraxin (PTX)" evidence="9">
    <location>
        <begin position="532"/>
        <end position="736"/>
    </location>
</feature>
<evidence type="ECO:0000256" key="1">
    <source>
        <dbReference type="ARBA" id="ARBA00001913"/>
    </source>
</evidence>
<comment type="caution">
    <text evidence="10">The sequence shown here is derived from an EMBL/GenBank/DDBJ whole genome shotgun (WGS) entry which is preliminary data.</text>
</comment>
<feature type="domain" description="EGF-like" evidence="7">
    <location>
        <begin position="71"/>
        <end position="110"/>
    </location>
</feature>
<evidence type="ECO:0000256" key="6">
    <source>
        <dbReference type="PROSITE-ProRule" id="PRU00076"/>
    </source>
</evidence>
<dbReference type="Proteomes" id="UP001159427">
    <property type="component" value="Unassembled WGS sequence"/>
</dbReference>
<dbReference type="InterPro" id="IPR013320">
    <property type="entry name" value="ConA-like_dom_sf"/>
</dbReference>
<dbReference type="Gene3D" id="2.10.25.10">
    <property type="entry name" value="Laminin"/>
    <property type="match status" value="1"/>
</dbReference>
<sequence length="819" mass="91951">LVGHVIFKYNVSSRLDCAFRCLFNGRCLSYNYEEGEKLDHTCELNSESKMTKSTDLMSRAGYSYYGTGRNVPDKCASSPCINDGTCQDSCVERSGFKCLCIDGRNGDKCQYWTDNAQNYTAAFERENANDYLETEIDEPLAQLTTCMWLKTTRKWNWMTYLSLVSPENQKHLTFRCWDTKQCRLTIIGVGKDIDLPPFNNGLWHLLCFTWENIFGSWAVILDGFVMMSEKNLRVGRDVGPGRLTVGKMQSGASTPEEPFTGEIASVNVWSAKLDYSKIREMSRSKSQELGNVTDWREFRHGINGEVNILSPGSFISFVLDTEFVVDFASKSVNNYIQPSTVMPSLHHLTVSFWMKTRLLADAAIVHYATSEEINSLYLGFGTNGALNLYVMSSSNSKRYYLPGMNGGLWHHICLTWSSSLGKVQFFLDGSRIKTVSGYRENFTVPEGGILRIGQKQLEVGGSHSSSKAYEGELSRINIWNTVLADSVIEALALTPGAEIGNFLSWRDIRTSIFSGLVSIQDGADPQPLAKESNYDLLFNSKSTSNYATYSSLPSMTCLTACLWMRTSYSGTHYFFSYSTSSYYDALTLGYDSGEAEIDFNINYPSWRYHALSSAFMHDDGWHHLCVTWRNTDGKWCIFVDGERKCYGEGYKTGQTISGNGKFFLGQEQDSYGGSFSSFQAFYGRMSRVNIWSSVLANDAIEKMSLGCGLVSGDVVAWHHFKNNLFGDVQVEKPSWCSLIGPTKQAKLDAYCQSQFSGSSCSEGTITRAVFDRKHDQVGKKWRCYYENALTESSTGYAYDVSKSSGCLHTKDSELRSLLL</sequence>
<feature type="non-terminal residue" evidence="10">
    <location>
        <position position="1"/>
    </location>
</feature>
<dbReference type="Pfam" id="PF00024">
    <property type="entry name" value="PAN_1"/>
    <property type="match status" value="1"/>
</dbReference>
<dbReference type="PANTHER" id="PTHR19277:SF125">
    <property type="entry name" value="B6"/>
    <property type="match status" value="1"/>
</dbReference>
<dbReference type="PRINTS" id="PR00895">
    <property type="entry name" value="PENTAXIN"/>
</dbReference>
<comment type="caution">
    <text evidence="6">Lacks conserved residue(s) required for the propagation of feature annotation.</text>
</comment>
<dbReference type="SUPFAM" id="SSF57196">
    <property type="entry name" value="EGF/Laminin"/>
    <property type="match status" value="1"/>
</dbReference>
<dbReference type="PROSITE" id="PS50026">
    <property type="entry name" value="EGF_3"/>
    <property type="match status" value="1"/>
</dbReference>
<evidence type="ECO:0000256" key="3">
    <source>
        <dbReference type="ARBA" id="ARBA00022837"/>
    </source>
</evidence>
<evidence type="ECO:0000259" key="9">
    <source>
        <dbReference type="PROSITE" id="PS51828"/>
    </source>
</evidence>
<dbReference type="PROSITE" id="PS50948">
    <property type="entry name" value="PAN"/>
    <property type="match status" value="1"/>
</dbReference>
<proteinExistence type="predicted"/>
<dbReference type="Gene3D" id="3.50.4.10">
    <property type="entry name" value="Hepatocyte Growth Factor"/>
    <property type="match status" value="1"/>
</dbReference>
<feature type="disulfide bond" evidence="6">
    <location>
        <begin position="100"/>
        <end position="109"/>
    </location>
</feature>
<dbReference type="EMBL" id="CALNXI010000787">
    <property type="protein sequence ID" value="CAH3139611.1"/>
    <property type="molecule type" value="Genomic_DNA"/>
</dbReference>
<protein>
    <submittedName>
        <fullName evidence="10">Uncharacterized protein</fullName>
    </submittedName>
</protein>
<name>A0ABN8PA79_9CNID</name>